<keyword evidence="4" id="KW-1185">Reference proteome</keyword>
<dbReference type="SUPFAM" id="SSF141868">
    <property type="entry name" value="EAL domain-like"/>
    <property type="match status" value="1"/>
</dbReference>
<feature type="domain" description="GGDEF" evidence="2">
    <location>
        <begin position="151"/>
        <end position="289"/>
    </location>
</feature>
<reference evidence="3 4" key="1">
    <citation type="submission" date="2013-07" db="EMBL/GenBank/DDBJ databases">
        <title>Sulfurimonas hongkongensis AST-10 Genome Sequencing.</title>
        <authorList>
            <person name="Cai L."/>
            <person name="Zhang T."/>
        </authorList>
    </citation>
    <scope>NUCLEOTIDE SEQUENCE [LARGE SCALE GENOMIC DNA]</scope>
    <source>
        <strain evidence="3 4">AST-10</strain>
    </source>
</reference>
<dbReference type="NCBIfam" id="TIGR00254">
    <property type="entry name" value="GGDEF"/>
    <property type="match status" value="1"/>
</dbReference>
<dbReference type="AlphaFoldDB" id="T0KU59"/>
<evidence type="ECO:0000259" key="2">
    <source>
        <dbReference type="PROSITE" id="PS50887"/>
    </source>
</evidence>
<dbReference type="Gene3D" id="3.20.20.450">
    <property type="entry name" value="EAL domain"/>
    <property type="match status" value="1"/>
</dbReference>
<dbReference type="PANTHER" id="PTHR44757:SF2">
    <property type="entry name" value="BIOFILM ARCHITECTURE MAINTENANCE PROTEIN MBAA"/>
    <property type="match status" value="1"/>
</dbReference>
<proteinExistence type="predicted"/>
<dbReference type="Gene3D" id="3.30.70.270">
    <property type="match status" value="1"/>
</dbReference>
<dbReference type="SMART" id="SM00267">
    <property type="entry name" value="GGDEF"/>
    <property type="match status" value="1"/>
</dbReference>
<gene>
    <name evidence="3" type="ORF">M947_01640</name>
</gene>
<dbReference type="SMART" id="SM00052">
    <property type="entry name" value="EAL"/>
    <property type="match status" value="1"/>
</dbReference>
<dbReference type="PANTHER" id="PTHR44757">
    <property type="entry name" value="DIGUANYLATE CYCLASE DGCP"/>
    <property type="match status" value="1"/>
</dbReference>
<dbReference type="eggNOG" id="COG5001">
    <property type="taxonomic scope" value="Bacteria"/>
</dbReference>
<dbReference type="InterPro" id="IPR029787">
    <property type="entry name" value="Nucleotide_cyclase"/>
</dbReference>
<dbReference type="Pfam" id="PF00563">
    <property type="entry name" value="EAL"/>
    <property type="match status" value="1"/>
</dbReference>
<dbReference type="SUPFAM" id="SSF55073">
    <property type="entry name" value="Nucleotide cyclase"/>
    <property type="match status" value="1"/>
</dbReference>
<dbReference type="PROSITE" id="PS50887">
    <property type="entry name" value="GGDEF"/>
    <property type="match status" value="1"/>
</dbReference>
<dbReference type="OrthoDB" id="5372181at2"/>
<protein>
    <recommendedName>
        <fullName evidence="5">Diguanylate cyclase</fullName>
    </recommendedName>
</protein>
<dbReference type="PROSITE" id="PS50883">
    <property type="entry name" value="EAL"/>
    <property type="match status" value="1"/>
</dbReference>
<dbReference type="EMBL" id="AUPZ01000002">
    <property type="protein sequence ID" value="EQB40529.1"/>
    <property type="molecule type" value="Genomic_DNA"/>
</dbReference>
<feature type="domain" description="EAL" evidence="1">
    <location>
        <begin position="298"/>
        <end position="546"/>
    </location>
</feature>
<sequence length="546" mass="62736">MIVNNKETLICAIDLETHEILYANNSCIKEFGDLIGKTCYKTFQKNKKTPCSFCPFEQYKQPNPLAVGTTFEWENENPINGRYYLFNDCIVEWRDNQKAKIQVGIDITKQKKLEEEIKRLANYDSLTNLANKTLLKKSISSTMKKNHQKGFYSALLFINLDNFKAVNDKSGHSIGDKLLIEASRRIKKTIKSKSVISRIGGDEFIVLVETSKKDETLAMRVFEKISQKILDSLKETYFIDNYEFRVSASIGIKLFNDESTSVDKLISYADNAMYNAKGNGKNTFCFFDPKLQKIMDEKIKLTESLKEAIEQNQMNLHYQTQIFLNQEEKIVGVEALIRWNHPTRGMISPAEFIPLAEESGLIIPLGEWIIDEACKQIKTWKSEKVKKSWRVSINVSSKQFEMDSFVSTIKNIVDINGIHPNMLRLELTESLLIKNVDKVLDRLHKLKEMGFSLSIDDFGTGYSSLSYLKRLPINELKIDQSFIKDLTTDKNDEIIIKTIITIGKKFGLEVIAEGVETKEQYQKLTEIGCKYFQGYFFSKPISAQQL</sequence>
<dbReference type="InterPro" id="IPR043128">
    <property type="entry name" value="Rev_trsase/Diguanyl_cyclase"/>
</dbReference>
<dbReference type="STRING" id="1172190.M947_01640"/>
<comment type="caution">
    <text evidence="3">The sequence shown here is derived from an EMBL/GenBank/DDBJ whole genome shotgun (WGS) entry which is preliminary data.</text>
</comment>
<dbReference type="Pfam" id="PF00990">
    <property type="entry name" value="GGDEF"/>
    <property type="match status" value="1"/>
</dbReference>
<dbReference type="CDD" id="cd01949">
    <property type="entry name" value="GGDEF"/>
    <property type="match status" value="1"/>
</dbReference>
<accession>T0KU59</accession>
<dbReference type="CDD" id="cd01948">
    <property type="entry name" value="EAL"/>
    <property type="match status" value="1"/>
</dbReference>
<organism evidence="3 4">
    <name type="scientific">Sulfurimonas hongkongensis</name>
    <dbReference type="NCBI Taxonomy" id="1172190"/>
    <lineage>
        <taxon>Bacteria</taxon>
        <taxon>Pseudomonadati</taxon>
        <taxon>Campylobacterota</taxon>
        <taxon>Epsilonproteobacteria</taxon>
        <taxon>Campylobacterales</taxon>
        <taxon>Sulfurimonadaceae</taxon>
        <taxon>Sulfurimonas</taxon>
    </lineage>
</organism>
<dbReference type="RefSeq" id="WP_021286609.1">
    <property type="nucleotide sequence ID" value="NZ_AUPZ01000002.1"/>
</dbReference>
<dbReference type="FunFam" id="3.20.20.450:FF:000001">
    <property type="entry name" value="Cyclic di-GMP phosphodiesterase yahA"/>
    <property type="match status" value="1"/>
</dbReference>
<dbReference type="InterPro" id="IPR035919">
    <property type="entry name" value="EAL_sf"/>
</dbReference>
<evidence type="ECO:0000313" key="3">
    <source>
        <dbReference type="EMBL" id="EQB40529.1"/>
    </source>
</evidence>
<evidence type="ECO:0000259" key="1">
    <source>
        <dbReference type="PROSITE" id="PS50883"/>
    </source>
</evidence>
<evidence type="ECO:0008006" key="5">
    <source>
        <dbReference type="Google" id="ProtNLM"/>
    </source>
</evidence>
<dbReference type="PATRIC" id="fig|1172190.3.peg.318"/>
<dbReference type="InterPro" id="IPR000160">
    <property type="entry name" value="GGDEF_dom"/>
</dbReference>
<dbReference type="InterPro" id="IPR052155">
    <property type="entry name" value="Biofilm_reg_signaling"/>
</dbReference>
<dbReference type="Proteomes" id="UP000015520">
    <property type="component" value="Unassembled WGS sequence"/>
</dbReference>
<evidence type="ECO:0000313" key="4">
    <source>
        <dbReference type="Proteomes" id="UP000015520"/>
    </source>
</evidence>
<dbReference type="InterPro" id="IPR001633">
    <property type="entry name" value="EAL_dom"/>
</dbReference>
<dbReference type="Gene3D" id="3.30.450.20">
    <property type="entry name" value="PAS domain"/>
    <property type="match status" value="1"/>
</dbReference>
<name>T0KU59_9BACT</name>